<comment type="caution">
    <text evidence="2">The sequence shown here is derived from an EMBL/GenBank/DDBJ whole genome shotgun (WGS) entry which is preliminary data.</text>
</comment>
<gene>
    <name evidence="2" type="primary">Acey_s0033.g2632</name>
    <name evidence="2" type="ORF">Y032_0033g2632</name>
</gene>
<evidence type="ECO:0000313" key="3">
    <source>
        <dbReference type="Proteomes" id="UP000024635"/>
    </source>
</evidence>
<organism evidence="2 3">
    <name type="scientific">Ancylostoma ceylanicum</name>
    <dbReference type="NCBI Taxonomy" id="53326"/>
    <lineage>
        <taxon>Eukaryota</taxon>
        <taxon>Metazoa</taxon>
        <taxon>Ecdysozoa</taxon>
        <taxon>Nematoda</taxon>
        <taxon>Chromadorea</taxon>
        <taxon>Rhabditida</taxon>
        <taxon>Rhabditina</taxon>
        <taxon>Rhabditomorpha</taxon>
        <taxon>Strongyloidea</taxon>
        <taxon>Ancylostomatidae</taxon>
        <taxon>Ancylostomatinae</taxon>
        <taxon>Ancylostoma</taxon>
    </lineage>
</organism>
<accession>A0A016UMH4</accession>
<dbReference type="Proteomes" id="UP000024635">
    <property type="component" value="Unassembled WGS sequence"/>
</dbReference>
<keyword evidence="3" id="KW-1185">Reference proteome</keyword>
<dbReference type="AlphaFoldDB" id="A0A016UMH4"/>
<proteinExistence type="predicted"/>
<reference evidence="3" key="1">
    <citation type="journal article" date="2015" name="Nat. Genet.">
        <title>The genome and transcriptome of the zoonotic hookworm Ancylostoma ceylanicum identify infection-specific gene families.</title>
        <authorList>
            <person name="Schwarz E.M."/>
            <person name="Hu Y."/>
            <person name="Antoshechkin I."/>
            <person name="Miller M.M."/>
            <person name="Sternberg P.W."/>
            <person name="Aroian R.V."/>
        </authorList>
    </citation>
    <scope>NUCLEOTIDE SEQUENCE</scope>
    <source>
        <strain evidence="3">HY135</strain>
    </source>
</reference>
<evidence type="ECO:0000313" key="2">
    <source>
        <dbReference type="EMBL" id="EYC16400.1"/>
    </source>
</evidence>
<name>A0A016UMH4_9BILA</name>
<protein>
    <submittedName>
        <fullName evidence="2">Uncharacterized protein</fullName>
    </submittedName>
</protein>
<dbReference type="EMBL" id="JARK01001369">
    <property type="protein sequence ID" value="EYC16400.1"/>
    <property type="molecule type" value="Genomic_DNA"/>
</dbReference>
<evidence type="ECO:0000256" key="1">
    <source>
        <dbReference type="SAM" id="MobiDB-lite"/>
    </source>
</evidence>
<sequence length="86" mass="10048">MERCLEPTSLQTSEDGEKPKRKVNELLHLKKKKPLRQKNQTYQQACRVLTRVVRTTSLRVRILGHSASGVFSVMLLNQLHRMFQCQ</sequence>
<feature type="region of interest" description="Disordered" evidence="1">
    <location>
        <begin position="1"/>
        <end position="22"/>
    </location>
</feature>